<evidence type="ECO:0000313" key="3">
    <source>
        <dbReference type="EMBL" id="AVO40737.1"/>
    </source>
</evidence>
<dbReference type="SUPFAM" id="SSF53756">
    <property type="entry name" value="UDP-Glycosyltransferase/glycogen phosphorylase"/>
    <property type="match status" value="1"/>
</dbReference>
<dbReference type="InterPro" id="IPR028098">
    <property type="entry name" value="Glyco_trans_4-like_N"/>
</dbReference>
<proteinExistence type="predicted"/>
<feature type="compositionally biased region" description="Basic and acidic residues" evidence="1">
    <location>
        <begin position="17"/>
        <end position="27"/>
    </location>
</feature>
<dbReference type="Pfam" id="PF13579">
    <property type="entry name" value="Glyco_trans_4_4"/>
    <property type="match status" value="1"/>
</dbReference>
<feature type="domain" description="Glycosyltransferase subfamily 4-like N-terminal" evidence="2">
    <location>
        <begin position="56"/>
        <end position="211"/>
    </location>
</feature>
<name>A0A2S0MY66_9BURK</name>
<accession>A0A2S0MY66</accession>
<gene>
    <name evidence="3" type="ORF">C6571_05060</name>
</gene>
<evidence type="ECO:0000259" key="2">
    <source>
        <dbReference type="Pfam" id="PF13579"/>
    </source>
</evidence>
<dbReference type="EMBL" id="CP027669">
    <property type="protein sequence ID" value="AVO40737.1"/>
    <property type="molecule type" value="Genomic_DNA"/>
</dbReference>
<keyword evidence="3" id="KW-0808">Transferase</keyword>
<organism evidence="3 4">
    <name type="scientific">Simplicispira suum</name>
    <dbReference type="NCBI Taxonomy" id="2109915"/>
    <lineage>
        <taxon>Bacteria</taxon>
        <taxon>Pseudomonadati</taxon>
        <taxon>Pseudomonadota</taxon>
        <taxon>Betaproteobacteria</taxon>
        <taxon>Burkholderiales</taxon>
        <taxon>Comamonadaceae</taxon>
        <taxon>Simplicispira</taxon>
    </lineage>
</organism>
<dbReference type="RefSeq" id="WP_106445728.1">
    <property type="nucleotide sequence ID" value="NZ_CP027669.1"/>
</dbReference>
<sequence>MCKPLPNDVSAFTPNGADRDAFDDRSGSRPMADGAVQLPLLRIALIGTDGLPVRYGGFETCVAQLAPRLAALGHQVEVFGSSHGRSARSADGPGLRHRYLPMRANGAASIPYDLLSFLLSYRHSDAIVVMGVSAGVFMPLMRWLACQRRIVVNVDGLEARRSKWKGLPRAFLRLSERLAIRHAHQVVSDNQGIADIVSSTYGRSSTVIPYGNDHVLQLEPAQVQSLLQHRFDLEPGSYLLTVARIEPENQIAEMMEAALAAGSERYVVVGNFSTTALGQHLLQRYHNEPRIQCIDSLFEPQALAALRAGCRLYLHGHSVGGTNPSLIEMLPYGRPILAFDCVFNRHTLGGRGGYFASGSELVERLRKPDALAWTPETQENWSAHYQWACIAKAYARLCQRERST</sequence>
<dbReference type="AlphaFoldDB" id="A0A2S0MY66"/>
<reference evidence="3 4" key="1">
    <citation type="submission" date="2018-03" db="EMBL/GenBank/DDBJ databases">
        <title>Genome sequencing of Simplicispira sp.</title>
        <authorList>
            <person name="Kim S.-J."/>
            <person name="Heo J."/>
            <person name="Kwon S.-W."/>
        </authorList>
    </citation>
    <scope>NUCLEOTIDE SEQUENCE [LARGE SCALE GENOMIC DNA]</scope>
    <source>
        <strain evidence="3 4">SC1-8</strain>
    </source>
</reference>
<feature type="region of interest" description="Disordered" evidence="1">
    <location>
        <begin position="1"/>
        <end position="28"/>
    </location>
</feature>
<dbReference type="Gene3D" id="3.40.50.2000">
    <property type="entry name" value="Glycogen Phosphorylase B"/>
    <property type="match status" value="2"/>
</dbReference>
<dbReference type="KEGG" id="simp:C6571_05060"/>
<dbReference type="GO" id="GO:0016757">
    <property type="term" value="F:glycosyltransferase activity"/>
    <property type="evidence" value="ECO:0007669"/>
    <property type="project" value="UniProtKB-ARBA"/>
</dbReference>
<dbReference type="OrthoDB" id="9792269at2"/>
<evidence type="ECO:0000313" key="4">
    <source>
        <dbReference type="Proteomes" id="UP000239326"/>
    </source>
</evidence>
<protein>
    <submittedName>
        <fullName evidence="3">Glycosyl transferase</fullName>
    </submittedName>
</protein>
<evidence type="ECO:0000256" key="1">
    <source>
        <dbReference type="SAM" id="MobiDB-lite"/>
    </source>
</evidence>
<dbReference type="Proteomes" id="UP000239326">
    <property type="component" value="Chromosome"/>
</dbReference>
<keyword evidence="4" id="KW-1185">Reference proteome</keyword>